<dbReference type="HOGENOM" id="CLU_001265_62_1_2"/>
<dbReference type="Proteomes" id="UP000001879">
    <property type="component" value="Chromosome"/>
</dbReference>
<dbReference type="InterPro" id="IPR036259">
    <property type="entry name" value="MFS_trans_sf"/>
</dbReference>
<comment type="catalytic activity">
    <reaction evidence="17">
        <text>L-arginyl-glycine(out) = L-arginyl-glycine(in)</text>
        <dbReference type="Rhea" id="RHEA:79391"/>
        <dbReference type="ChEBI" id="CHEBI:229955"/>
    </reaction>
</comment>
<dbReference type="Gene3D" id="1.20.1250.20">
    <property type="entry name" value="MFS general substrate transporter like domains"/>
    <property type="match status" value="2"/>
</dbReference>
<evidence type="ECO:0000256" key="16">
    <source>
        <dbReference type="ARBA" id="ARBA00044900"/>
    </source>
</evidence>
<comment type="catalytic activity">
    <reaction evidence="8">
        <text>L-lysyl-L-alanine(out) = L-lysyl-L-alanine(in)</text>
        <dbReference type="Rhea" id="RHEA:79399"/>
        <dbReference type="ChEBI" id="CHEBI:229954"/>
    </reaction>
</comment>
<evidence type="ECO:0000256" key="21">
    <source>
        <dbReference type="ARBA" id="ARBA00044985"/>
    </source>
</evidence>
<dbReference type="AlphaFoldDB" id="D3SSE4"/>
<feature type="transmembrane region" description="Helical" evidence="25">
    <location>
        <begin position="262"/>
        <end position="283"/>
    </location>
</feature>
<dbReference type="eggNOG" id="arCOG00130">
    <property type="taxonomic scope" value="Archaea"/>
</dbReference>
<dbReference type="RefSeq" id="WP_004217207.1">
    <property type="nucleotide sequence ID" value="NC_013922.1"/>
</dbReference>
<reference evidence="27" key="4">
    <citation type="submission" date="2016-09" db="EMBL/GenBank/DDBJ databases">
        <authorList>
            <person name="Pfeiffer F."/>
        </authorList>
    </citation>
    <scope>NUCLEOTIDE SEQUENCE</scope>
    <source>
        <strain evidence="27">ATCC 43099</strain>
    </source>
</reference>
<evidence type="ECO:0000256" key="15">
    <source>
        <dbReference type="ARBA" id="ARBA00044899"/>
    </source>
</evidence>
<accession>D3SSE4</accession>
<comment type="function">
    <text evidence="23">Lysosomal dipeptide uniporter that selectively exports lysine, arginine or histidine-containing dipeptides with a net positive charge from the lysosome lumen into the cytosol. Could play a role in a specific type of protein O-glycosylation indirectly regulating macrophages migration and tissue invasion. Also essential for liver homeostasis.</text>
</comment>
<dbReference type="PaxDb" id="547559-Nmag_1290"/>
<dbReference type="PANTHER" id="PTHR23512">
    <property type="entry name" value="MAJOR FACILITATOR SUPERFAMILY DOMAIN-CONTAINING PROTEIN 1"/>
    <property type="match status" value="1"/>
</dbReference>
<evidence type="ECO:0000256" key="6">
    <source>
        <dbReference type="ARBA" id="ARBA00023136"/>
    </source>
</evidence>
<evidence type="ECO:0000256" key="20">
    <source>
        <dbReference type="ARBA" id="ARBA00044924"/>
    </source>
</evidence>
<organism evidence="27 29">
    <name type="scientific">Natrialba magadii (strain ATCC 43099 / DSM 3394 / CCM 3739 / CIP 104546 / IAM 13178 / JCM 8861 / NBRC 102185 / NCIMB 2190 / MS3)</name>
    <name type="common">Natronobacterium magadii</name>
    <dbReference type="NCBI Taxonomy" id="547559"/>
    <lineage>
        <taxon>Archaea</taxon>
        <taxon>Methanobacteriati</taxon>
        <taxon>Methanobacteriota</taxon>
        <taxon>Stenosarchaea group</taxon>
        <taxon>Halobacteria</taxon>
        <taxon>Halobacteriales</taxon>
        <taxon>Natrialbaceae</taxon>
        <taxon>Natrialba</taxon>
    </lineage>
</organism>
<evidence type="ECO:0000256" key="4">
    <source>
        <dbReference type="ARBA" id="ARBA00022692"/>
    </source>
</evidence>
<dbReference type="STRING" id="547559.Nmag_1290"/>
<protein>
    <recommendedName>
        <fullName evidence="21">Lysosomal dipeptide transporter MFSD1</fullName>
    </recommendedName>
    <alternativeName>
        <fullName evidence="22">Major facilitator superfamily domain-containing protein 1</fullName>
    </alternativeName>
</protein>
<name>D3SSE4_NATMM</name>
<feature type="transmembrane region" description="Helical" evidence="25">
    <location>
        <begin position="170"/>
        <end position="188"/>
    </location>
</feature>
<keyword evidence="4 25" id="KW-0812">Transmembrane</keyword>
<evidence type="ECO:0000256" key="12">
    <source>
        <dbReference type="ARBA" id="ARBA00044891"/>
    </source>
</evidence>
<comment type="catalytic activity">
    <reaction evidence="14">
        <text>L-aspartyl-L-lysine(out) = L-aspartyl-L-lysine(in)</text>
        <dbReference type="Rhea" id="RHEA:79411"/>
        <dbReference type="ChEBI" id="CHEBI:229953"/>
    </reaction>
</comment>
<evidence type="ECO:0000256" key="13">
    <source>
        <dbReference type="ARBA" id="ARBA00044893"/>
    </source>
</evidence>
<dbReference type="GeneID" id="8824122"/>
<comment type="catalytic activity">
    <reaction evidence="9">
        <text>L-histidyl-glycine(out) = L-histidyl-glycine(in)</text>
        <dbReference type="Rhea" id="RHEA:79395"/>
        <dbReference type="ChEBI" id="CHEBI:229957"/>
    </reaction>
</comment>
<sequence length="441" mass="47445">MRLWTDPLRRRWILWLTLGVVFLLVNLNRLSSAVLSEELMVSFGTTGAQLGTLHAMFFWVYAFMQIPTGILADRIGPRRTATIGGLVMNVGVVWFAFADGYLSAIAARGLVGLGGSVIFVCILRFCANWYRADEFATMSGLTFAVSGVGGVLATTPLALAVDAVGWRSSLAWLGIAGLVASVGVYLFVRDTPQSAGFDPIEGVPGQPTLTNAELRTHLTEILRDRWIWVVSVMLFCTTGLNLTLFGLWGIPYVVQLYDVSVAYASTFTLLGGVGIMVGPPAFGWLSDRLERRGELMVVGGTGFVACFAVLAILGNPPLPIVGLAFFMAGTLLGAFLLGYAMVKDRHPSSASGLSTGTVNGAAFFGAAMLPTVMGWVLDTYWTGELVGGVRVYTETGYQIAFAIATGAALVALLCSVWLYYHERRSESPVRSLDEPEPHRAE</sequence>
<comment type="catalytic activity">
    <reaction evidence="13">
        <text>L-alpha-aminoacyl-L-lysine(out) = L-alpha-aminoacyl-L-lysine(in)</text>
        <dbReference type="Rhea" id="RHEA:79383"/>
        <dbReference type="ChEBI" id="CHEBI:229966"/>
    </reaction>
</comment>
<evidence type="ECO:0000256" key="19">
    <source>
        <dbReference type="ARBA" id="ARBA00044919"/>
    </source>
</evidence>
<evidence type="ECO:0000256" key="5">
    <source>
        <dbReference type="ARBA" id="ARBA00022989"/>
    </source>
</evidence>
<evidence type="ECO:0000313" key="28">
    <source>
        <dbReference type="EMBL" id="ELY24455.1"/>
    </source>
</evidence>
<dbReference type="GO" id="GO:0022857">
    <property type="term" value="F:transmembrane transporter activity"/>
    <property type="evidence" value="ECO:0007669"/>
    <property type="project" value="InterPro"/>
</dbReference>
<keyword evidence="7" id="KW-0458">Lysosome</keyword>
<comment type="catalytic activity">
    <reaction evidence="12">
        <text>L-lysyl-L-alpha-amino acid(out) = L-lysyl-L-alpha-amino acid(in)</text>
        <dbReference type="Rhea" id="RHEA:79387"/>
        <dbReference type="ChEBI" id="CHEBI:229965"/>
    </reaction>
</comment>
<evidence type="ECO:0000256" key="7">
    <source>
        <dbReference type="ARBA" id="ARBA00023228"/>
    </source>
</evidence>
<evidence type="ECO:0000256" key="17">
    <source>
        <dbReference type="ARBA" id="ARBA00044903"/>
    </source>
</evidence>
<dbReference type="SUPFAM" id="SSF103473">
    <property type="entry name" value="MFS general substrate transporter"/>
    <property type="match status" value="1"/>
</dbReference>
<feature type="transmembrane region" description="Helical" evidence="25">
    <location>
        <begin position="135"/>
        <end position="158"/>
    </location>
</feature>
<dbReference type="PANTHER" id="PTHR23512:SF3">
    <property type="entry name" value="MAJOR FACILITATOR SUPERFAMILY DOMAIN-CONTAINING PROTEIN 1"/>
    <property type="match status" value="1"/>
</dbReference>
<feature type="transmembrane region" description="Helical" evidence="25">
    <location>
        <begin position="103"/>
        <end position="123"/>
    </location>
</feature>
<evidence type="ECO:0000259" key="26">
    <source>
        <dbReference type="PROSITE" id="PS50850"/>
    </source>
</evidence>
<dbReference type="Pfam" id="PF07690">
    <property type="entry name" value="MFS_1"/>
    <property type="match status" value="1"/>
</dbReference>
<dbReference type="PIRSF" id="PIRSF002808">
    <property type="entry name" value="Hexose_phosphate_transp"/>
    <property type="match status" value="1"/>
</dbReference>
<dbReference type="InterPro" id="IPR052187">
    <property type="entry name" value="MFSD1"/>
</dbReference>
<feature type="transmembrane region" description="Helical" evidence="25">
    <location>
        <begin position="397"/>
        <end position="420"/>
    </location>
</feature>
<comment type="catalytic activity">
    <reaction evidence="10">
        <text>L-alpha-aminoacyl-L-arginine(out) = L-alpha-aminoacyl-L-arginine(in)</text>
        <dbReference type="Rhea" id="RHEA:79367"/>
        <dbReference type="ChEBI" id="CHEBI:229968"/>
    </reaction>
</comment>
<evidence type="ECO:0000256" key="14">
    <source>
        <dbReference type="ARBA" id="ARBA00044898"/>
    </source>
</evidence>
<comment type="catalytic activity">
    <reaction evidence="20">
        <text>L-lysyl-glycine(out) = L-lysyl-glycine(in)</text>
        <dbReference type="Rhea" id="RHEA:79407"/>
        <dbReference type="ChEBI" id="CHEBI:191202"/>
    </reaction>
</comment>
<dbReference type="InterPro" id="IPR000849">
    <property type="entry name" value="Sugar_P_transporter"/>
</dbReference>
<evidence type="ECO:0000256" key="25">
    <source>
        <dbReference type="SAM" id="Phobius"/>
    </source>
</evidence>
<comment type="similarity">
    <text evidence="2">Belongs to the major facilitator superfamily.</text>
</comment>
<evidence type="ECO:0000256" key="23">
    <source>
        <dbReference type="ARBA" id="ARBA00045709"/>
    </source>
</evidence>
<comment type="subcellular location">
    <subcellularLocation>
        <location evidence="1">Lysosome membrane</location>
        <topology evidence="1">Multi-pass membrane protein</topology>
    </subcellularLocation>
</comment>
<feature type="domain" description="Major facilitator superfamily (MFS) profile" evidence="26">
    <location>
        <begin position="12"/>
        <end position="423"/>
    </location>
</feature>
<evidence type="ECO:0000313" key="29">
    <source>
        <dbReference type="Proteomes" id="UP000001879"/>
    </source>
</evidence>
<dbReference type="InterPro" id="IPR011701">
    <property type="entry name" value="MFS"/>
</dbReference>
<comment type="catalytic activity">
    <reaction evidence="16">
        <text>L-lysyl-L-lysine(out) = L-lysyl-L-lysine(in)</text>
        <dbReference type="Rhea" id="RHEA:79403"/>
        <dbReference type="ChEBI" id="CHEBI:229956"/>
    </reaction>
</comment>
<comment type="catalytic activity">
    <reaction evidence="15">
        <text>L-arginyl-L-alpha-amino acid(out) = L-arginyl-L-alpha-amino acid(in)</text>
        <dbReference type="Rhea" id="RHEA:79371"/>
        <dbReference type="ChEBI" id="CHEBI:84315"/>
    </reaction>
</comment>
<feature type="transmembrane region" description="Helical" evidence="25">
    <location>
        <begin position="353"/>
        <end position="377"/>
    </location>
</feature>
<evidence type="ECO:0000313" key="30">
    <source>
        <dbReference type="Proteomes" id="UP000011543"/>
    </source>
</evidence>
<keyword evidence="29" id="KW-1185">Reference proteome</keyword>
<dbReference type="OrthoDB" id="29061at2157"/>
<dbReference type="KEGG" id="nmg:Nmag_1290"/>
<comment type="catalytic activity">
    <reaction evidence="18">
        <text>L-histidyl-L-alpha-amino acid(out) = L-histidyl-L-alpha-amino acid(in)</text>
        <dbReference type="Rhea" id="RHEA:79379"/>
        <dbReference type="ChEBI" id="CHEBI:229964"/>
    </reaction>
</comment>
<evidence type="ECO:0000256" key="3">
    <source>
        <dbReference type="ARBA" id="ARBA00022448"/>
    </source>
</evidence>
<dbReference type="GO" id="GO:0005765">
    <property type="term" value="C:lysosomal membrane"/>
    <property type="evidence" value="ECO:0007669"/>
    <property type="project" value="UniProtKB-SubCell"/>
</dbReference>
<dbReference type="Proteomes" id="UP000011543">
    <property type="component" value="Unassembled WGS sequence"/>
</dbReference>
<feature type="transmembrane region" description="Helical" evidence="25">
    <location>
        <begin position="79"/>
        <end position="97"/>
    </location>
</feature>
<evidence type="ECO:0000256" key="22">
    <source>
        <dbReference type="ARBA" id="ARBA00045018"/>
    </source>
</evidence>
<evidence type="ECO:0000256" key="9">
    <source>
        <dbReference type="ARBA" id="ARBA00044878"/>
    </source>
</evidence>
<evidence type="ECO:0000256" key="8">
    <source>
        <dbReference type="ARBA" id="ARBA00044876"/>
    </source>
</evidence>
<feature type="transmembrane region" description="Helical" evidence="25">
    <location>
        <begin position="52"/>
        <end position="72"/>
    </location>
</feature>
<evidence type="ECO:0000256" key="11">
    <source>
        <dbReference type="ARBA" id="ARBA00044884"/>
    </source>
</evidence>
<evidence type="ECO:0000256" key="10">
    <source>
        <dbReference type="ARBA" id="ARBA00044881"/>
    </source>
</evidence>
<evidence type="ECO:0000256" key="18">
    <source>
        <dbReference type="ARBA" id="ARBA00044912"/>
    </source>
</evidence>
<reference evidence="29" key="1">
    <citation type="submission" date="2010-02" db="EMBL/GenBank/DDBJ databases">
        <title>Complete sequence of chromosome of Natrialba magadii ATCC 43099.</title>
        <authorList>
            <consortium name="US DOE Joint Genome Institute"/>
            <person name="Lucas S."/>
            <person name="Copeland A."/>
            <person name="Lapidus A."/>
            <person name="Cheng J.-F."/>
            <person name="Bruce D."/>
            <person name="Goodwin L."/>
            <person name="Pitluck S."/>
            <person name="Davenport K."/>
            <person name="Saunders E."/>
            <person name="Detter J.C."/>
            <person name="Han C."/>
            <person name="Tapia R."/>
            <person name="Land M."/>
            <person name="Hauser L."/>
            <person name="Kyrpides N."/>
            <person name="Mikhailova N."/>
            <person name="De Castro R.E."/>
            <person name="Maupin-Furlow J.A."/>
            <person name="Woyke T."/>
        </authorList>
    </citation>
    <scope>NUCLEOTIDE SEQUENCE [LARGE SCALE GENOMIC DNA]</scope>
    <source>
        <strain evidence="29">ATCC 43099 / DSM 3394 / CCM 3739 / CIP 104546 / IAM 13178 / JCM 8861 / NBRC 102185 / NCIMB 2190 / MS3</strain>
    </source>
</reference>
<comment type="catalytic activity">
    <reaction evidence="11">
        <text>L-alpha-aminoacyl-L-histidine(out) = L-alpha-aminoacyl-L-histidine(in)</text>
        <dbReference type="Rhea" id="RHEA:79375"/>
        <dbReference type="ChEBI" id="CHEBI:229967"/>
    </reaction>
</comment>
<dbReference type="EMBL" id="AOHS01000059">
    <property type="protein sequence ID" value="ELY24455.1"/>
    <property type="molecule type" value="Genomic_DNA"/>
</dbReference>
<keyword evidence="5 25" id="KW-1133">Transmembrane helix</keyword>
<reference evidence="28 30" key="3">
    <citation type="journal article" date="2014" name="PLoS Genet.">
        <title>Phylogenetically driven sequencing of extremely halophilic archaea reveals strategies for static and dynamic osmo-response.</title>
        <authorList>
            <person name="Becker E.A."/>
            <person name="Seitzer P.M."/>
            <person name="Tritt A."/>
            <person name="Larsen D."/>
            <person name="Krusor M."/>
            <person name="Yao A.I."/>
            <person name="Wu D."/>
            <person name="Madern D."/>
            <person name="Eisen J.A."/>
            <person name="Darling A.E."/>
            <person name="Facciotti M.T."/>
        </authorList>
    </citation>
    <scope>NUCLEOTIDE SEQUENCE [LARGE SCALE GENOMIC DNA]</scope>
    <source>
        <strain evidence="30">ATCC 43099 / DSM 3394 / CCM 3739 / CIP 104546 / IAM 13178 / JCM 8861 / NBRC 102185 / NCIMB 2190 / MS3</strain>
        <strain evidence="28">MS-3</strain>
    </source>
</reference>
<feature type="transmembrane region" description="Helical" evidence="25">
    <location>
        <begin position="295"/>
        <end position="314"/>
    </location>
</feature>
<feature type="transmembrane region" description="Helical" evidence="25">
    <location>
        <begin position="320"/>
        <end position="341"/>
    </location>
</feature>
<dbReference type="EMBL" id="CP001932">
    <property type="protein sequence ID" value="ADD04870.1"/>
    <property type="molecule type" value="Genomic_DNA"/>
</dbReference>
<proteinExistence type="inferred from homology"/>
<keyword evidence="3" id="KW-0813">Transport</keyword>
<gene>
    <name evidence="27" type="ordered locus">Nmag_1290</name>
    <name evidence="28" type="ORF">C500_18970</name>
</gene>
<dbReference type="PROSITE" id="PS50850">
    <property type="entry name" value="MFS"/>
    <property type="match status" value="1"/>
</dbReference>
<evidence type="ECO:0000256" key="2">
    <source>
        <dbReference type="ARBA" id="ARBA00008335"/>
    </source>
</evidence>
<evidence type="ECO:0000256" key="24">
    <source>
        <dbReference type="ARBA" id="ARBA00046376"/>
    </source>
</evidence>
<dbReference type="PATRIC" id="fig|547559.17.peg.3742"/>
<comment type="subunit">
    <text evidence="24">Homodimer. Interacts with lysosomal protein GLMP (via lumenal domain); the interaction starts while both proteins are still in the endoplasmic reticulum and is required for stabilization of MFSD1 in lysosomes but has no direct effect on its targeting to lysosomes or transporter activity.</text>
</comment>
<keyword evidence="6 25" id="KW-0472">Membrane</keyword>
<feature type="transmembrane region" description="Helical" evidence="25">
    <location>
        <begin position="226"/>
        <end position="250"/>
    </location>
</feature>
<evidence type="ECO:0000256" key="1">
    <source>
        <dbReference type="ARBA" id="ARBA00004155"/>
    </source>
</evidence>
<dbReference type="InterPro" id="IPR020846">
    <property type="entry name" value="MFS_dom"/>
</dbReference>
<evidence type="ECO:0000313" key="27">
    <source>
        <dbReference type="EMBL" id="ADD04870.1"/>
    </source>
</evidence>
<reference evidence="27 29" key="2">
    <citation type="journal article" date="2012" name="BMC Genomics">
        <title>A comparative genomics perspective on the genetic content of the alkaliphilic haloarchaeon Natrialba magadii ATCC 43099T.</title>
        <authorList>
            <person name="Siddaramappa S."/>
            <person name="Challacombe J.F."/>
            <person name="Decastro R.E."/>
            <person name="Pfeiffer F."/>
            <person name="Sastre D.E."/>
            <person name="Gimenez M.I."/>
            <person name="Paggi R.A."/>
            <person name="Detter J.C."/>
            <person name="Davenport K.W."/>
            <person name="Goodwin L.A."/>
            <person name="Kyrpides N."/>
            <person name="Tapia R."/>
            <person name="Pitluck S."/>
            <person name="Lucas S."/>
            <person name="Woyke T."/>
            <person name="Maupin-Furlow J.A."/>
        </authorList>
    </citation>
    <scope>NUCLEOTIDE SEQUENCE [LARGE SCALE GENOMIC DNA]</scope>
    <source>
        <strain evidence="27">ATCC 43099</strain>
        <strain evidence="29">ATCC 43099 / DSM 3394 / CCM 3739 / CIP 104546 / IAM 13178 / JCM 8861 / NBRC 102185 / NCIMB 2190 / MS3</strain>
    </source>
</reference>
<comment type="catalytic activity">
    <reaction evidence="19">
        <text>L-alanyl-L-lysine(out) = L-alanyl-L-lysine(in)</text>
        <dbReference type="Rhea" id="RHEA:79415"/>
        <dbReference type="ChEBI" id="CHEBI:192470"/>
    </reaction>
</comment>